<comment type="caution">
    <text evidence="1">The sequence shown here is derived from an EMBL/GenBank/DDBJ whole genome shotgun (WGS) entry which is preliminary data.</text>
</comment>
<evidence type="ECO:0000313" key="2">
    <source>
        <dbReference type="Proteomes" id="UP001586593"/>
    </source>
</evidence>
<accession>A0ABR3VT73</accession>
<dbReference type="EMBL" id="JAZHXJ010001451">
    <property type="protein sequence ID" value="KAL1844807.1"/>
    <property type="molecule type" value="Genomic_DNA"/>
</dbReference>
<proteinExistence type="predicted"/>
<name>A0ABR3VT73_9PEZI</name>
<sequence>MVHAVRFRSCQHEGRHQPTPQLVRVHPQSGSLRVPYRLSGAWPRRLLVPSCQEILHLCAFHRSQLARVQLSGQEGVGRLRMTCYLQHVIPPVESLQALRRSVYSDQRLLDLAGDPAGVYQRGTQTALPDQLYVSPMQHIHKGGFLGVQTGRTSAA</sequence>
<gene>
    <name evidence="1" type="ORF">VTK73DRAFT_1762</name>
</gene>
<protein>
    <submittedName>
        <fullName evidence="1">Uncharacterized protein</fullName>
    </submittedName>
</protein>
<keyword evidence="2" id="KW-1185">Reference proteome</keyword>
<organism evidence="1 2">
    <name type="scientific">Phialemonium thermophilum</name>
    <dbReference type="NCBI Taxonomy" id="223376"/>
    <lineage>
        <taxon>Eukaryota</taxon>
        <taxon>Fungi</taxon>
        <taxon>Dikarya</taxon>
        <taxon>Ascomycota</taxon>
        <taxon>Pezizomycotina</taxon>
        <taxon>Sordariomycetes</taxon>
        <taxon>Sordariomycetidae</taxon>
        <taxon>Cephalothecales</taxon>
        <taxon>Cephalothecaceae</taxon>
        <taxon>Phialemonium</taxon>
    </lineage>
</organism>
<reference evidence="1 2" key="1">
    <citation type="journal article" date="2024" name="Commun. Biol.">
        <title>Comparative genomic analysis of thermophilic fungi reveals convergent evolutionary adaptations and gene losses.</title>
        <authorList>
            <person name="Steindorff A.S."/>
            <person name="Aguilar-Pontes M.V."/>
            <person name="Robinson A.J."/>
            <person name="Andreopoulos B."/>
            <person name="LaButti K."/>
            <person name="Kuo A."/>
            <person name="Mondo S."/>
            <person name="Riley R."/>
            <person name="Otillar R."/>
            <person name="Haridas S."/>
            <person name="Lipzen A."/>
            <person name="Grimwood J."/>
            <person name="Schmutz J."/>
            <person name="Clum A."/>
            <person name="Reid I.D."/>
            <person name="Moisan M.C."/>
            <person name="Butler G."/>
            <person name="Nguyen T.T.M."/>
            <person name="Dewar K."/>
            <person name="Conant G."/>
            <person name="Drula E."/>
            <person name="Henrissat B."/>
            <person name="Hansel C."/>
            <person name="Singer S."/>
            <person name="Hutchinson M.I."/>
            <person name="de Vries R.P."/>
            <person name="Natvig D.O."/>
            <person name="Powell A.J."/>
            <person name="Tsang A."/>
            <person name="Grigoriev I.V."/>
        </authorList>
    </citation>
    <scope>NUCLEOTIDE SEQUENCE [LARGE SCALE GENOMIC DNA]</scope>
    <source>
        <strain evidence="1 2">ATCC 24622</strain>
    </source>
</reference>
<dbReference type="Proteomes" id="UP001586593">
    <property type="component" value="Unassembled WGS sequence"/>
</dbReference>
<evidence type="ECO:0000313" key="1">
    <source>
        <dbReference type="EMBL" id="KAL1844807.1"/>
    </source>
</evidence>